<evidence type="ECO:0000256" key="3">
    <source>
        <dbReference type="ARBA" id="ARBA00022448"/>
    </source>
</evidence>
<feature type="transmembrane region" description="Helical" evidence="8">
    <location>
        <begin position="62"/>
        <end position="90"/>
    </location>
</feature>
<evidence type="ECO:0000256" key="1">
    <source>
        <dbReference type="ARBA" id="ARBA00004651"/>
    </source>
</evidence>
<comment type="similarity">
    <text evidence="2">Belongs to the binding-protein-dependent transport system permease family. CysTW subfamily.</text>
</comment>
<feature type="transmembrane region" description="Helical" evidence="8">
    <location>
        <begin position="187"/>
        <end position="213"/>
    </location>
</feature>
<keyword evidence="5 8" id="KW-0812">Transmembrane</keyword>
<dbReference type="PANTHER" id="PTHR43848:SF2">
    <property type="entry name" value="PUTRESCINE TRANSPORT SYSTEM PERMEASE PROTEIN POTI"/>
    <property type="match status" value="1"/>
</dbReference>
<evidence type="ECO:0000313" key="10">
    <source>
        <dbReference type="EMBL" id="GLK66757.1"/>
    </source>
</evidence>
<evidence type="ECO:0000256" key="6">
    <source>
        <dbReference type="ARBA" id="ARBA00022989"/>
    </source>
</evidence>
<keyword evidence="3 8" id="KW-0813">Transport</keyword>
<accession>A0A9W6IXY9</accession>
<organism evidence="10 11">
    <name type="scientific">Hansschlegelia plantiphila</name>
    <dbReference type="NCBI Taxonomy" id="374655"/>
    <lineage>
        <taxon>Bacteria</taxon>
        <taxon>Pseudomonadati</taxon>
        <taxon>Pseudomonadota</taxon>
        <taxon>Alphaproteobacteria</taxon>
        <taxon>Hyphomicrobiales</taxon>
        <taxon>Methylopilaceae</taxon>
        <taxon>Hansschlegelia</taxon>
    </lineage>
</organism>
<feature type="transmembrane region" description="Helical" evidence="8">
    <location>
        <begin position="137"/>
        <end position="154"/>
    </location>
</feature>
<evidence type="ECO:0000256" key="2">
    <source>
        <dbReference type="ARBA" id="ARBA00007069"/>
    </source>
</evidence>
<dbReference type="Pfam" id="PF00528">
    <property type="entry name" value="BPD_transp_1"/>
    <property type="match status" value="1"/>
</dbReference>
<dbReference type="Gene3D" id="1.10.3720.10">
    <property type="entry name" value="MetI-like"/>
    <property type="match status" value="1"/>
</dbReference>
<dbReference type="EMBL" id="BSFI01000002">
    <property type="protein sequence ID" value="GLK66757.1"/>
    <property type="molecule type" value="Genomic_DNA"/>
</dbReference>
<dbReference type="GO" id="GO:0005886">
    <property type="term" value="C:plasma membrane"/>
    <property type="evidence" value="ECO:0007669"/>
    <property type="project" value="UniProtKB-SubCell"/>
</dbReference>
<reference evidence="10" key="1">
    <citation type="journal article" date="2014" name="Int. J. Syst. Evol. Microbiol.">
        <title>Complete genome sequence of Corynebacterium casei LMG S-19264T (=DSM 44701T), isolated from a smear-ripened cheese.</title>
        <authorList>
            <consortium name="US DOE Joint Genome Institute (JGI-PGF)"/>
            <person name="Walter F."/>
            <person name="Albersmeier A."/>
            <person name="Kalinowski J."/>
            <person name="Ruckert C."/>
        </authorList>
    </citation>
    <scope>NUCLEOTIDE SEQUENCE</scope>
    <source>
        <strain evidence="10">VKM B-2347</strain>
    </source>
</reference>
<proteinExistence type="inferred from homology"/>
<dbReference type="Proteomes" id="UP001143372">
    <property type="component" value="Unassembled WGS sequence"/>
</dbReference>
<dbReference type="InterPro" id="IPR035906">
    <property type="entry name" value="MetI-like_sf"/>
</dbReference>
<protein>
    <submittedName>
        <fullName evidence="10">Spermidine/putrescine ABC transporter</fullName>
    </submittedName>
</protein>
<evidence type="ECO:0000256" key="4">
    <source>
        <dbReference type="ARBA" id="ARBA00022475"/>
    </source>
</evidence>
<evidence type="ECO:0000259" key="9">
    <source>
        <dbReference type="PROSITE" id="PS50928"/>
    </source>
</evidence>
<name>A0A9W6IXY9_9HYPH</name>
<keyword evidence="4" id="KW-1003">Cell membrane</keyword>
<keyword evidence="6 8" id="KW-1133">Transmembrane helix</keyword>
<gene>
    <name evidence="10" type="ORF">GCM10008179_03950</name>
</gene>
<comment type="subcellular location">
    <subcellularLocation>
        <location evidence="1 8">Cell membrane</location>
        <topology evidence="1 8">Multi-pass membrane protein</topology>
    </subcellularLocation>
</comment>
<sequence>MSAAGRSADGRLLGGYVVLYLVFLYLPVALIPLFSFNDSIQAAFPLKGFTLGWYQSLADNEALYGALLTSLFVAMIAASVATLCGVTIAYMEMRGGSRAASVISGLARLPILIPGVVAGIALLILVNLAGLGPSRSAVVLGHVLVALPTTVVVMRSRFAAIPKSIAEAAADLGATGWPTFARIMLPLAAPAIGSAFMLAFLTSFDEFIVAFFLAGAEPTLPLFIWGQLRFPKALPSVMALGTTILVASIAIAALAEALRRRGLSVTRPAPGRIPASPVTATR</sequence>
<dbReference type="CDD" id="cd06261">
    <property type="entry name" value="TM_PBP2"/>
    <property type="match status" value="1"/>
</dbReference>
<keyword evidence="11" id="KW-1185">Reference proteome</keyword>
<feature type="transmembrane region" description="Helical" evidence="8">
    <location>
        <begin position="233"/>
        <end position="255"/>
    </location>
</feature>
<evidence type="ECO:0000256" key="7">
    <source>
        <dbReference type="ARBA" id="ARBA00023136"/>
    </source>
</evidence>
<dbReference type="RefSeq" id="WP_271167018.1">
    <property type="nucleotide sequence ID" value="NZ_BSFI01000002.1"/>
</dbReference>
<dbReference type="SUPFAM" id="SSF161098">
    <property type="entry name" value="MetI-like"/>
    <property type="match status" value="1"/>
</dbReference>
<evidence type="ECO:0000313" key="11">
    <source>
        <dbReference type="Proteomes" id="UP001143372"/>
    </source>
</evidence>
<dbReference type="InterPro" id="IPR000515">
    <property type="entry name" value="MetI-like"/>
</dbReference>
<feature type="transmembrane region" description="Helical" evidence="8">
    <location>
        <begin position="111"/>
        <end position="131"/>
    </location>
</feature>
<keyword evidence="7 8" id="KW-0472">Membrane</keyword>
<dbReference type="InterPro" id="IPR051789">
    <property type="entry name" value="Bact_Polyamine_Transport"/>
</dbReference>
<evidence type="ECO:0000256" key="5">
    <source>
        <dbReference type="ARBA" id="ARBA00022692"/>
    </source>
</evidence>
<dbReference type="AlphaFoldDB" id="A0A9W6IXY9"/>
<feature type="transmembrane region" description="Helical" evidence="8">
    <location>
        <begin position="12"/>
        <end position="36"/>
    </location>
</feature>
<dbReference type="GO" id="GO:0055085">
    <property type="term" value="P:transmembrane transport"/>
    <property type="evidence" value="ECO:0007669"/>
    <property type="project" value="InterPro"/>
</dbReference>
<comment type="caution">
    <text evidence="10">The sequence shown here is derived from an EMBL/GenBank/DDBJ whole genome shotgun (WGS) entry which is preliminary data.</text>
</comment>
<reference evidence="10" key="2">
    <citation type="submission" date="2023-01" db="EMBL/GenBank/DDBJ databases">
        <authorList>
            <person name="Sun Q."/>
            <person name="Evtushenko L."/>
        </authorList>
    </citation>
    <scope>NUCLEOTIDE SEQUENCE</scope>
    <source>
        <strain evidence="10">VKM B-2347</strain>
    </source>
</reference>
<feature type="domain" description="ABC transmembrane type-1" evidence="9">
    <location>
        <begin position="67"/>
        <end position="255"/>
    </location>
</feature>
<evidence type="ECO:0000256" key="8">
    <source>
        <dbReference type="RuleBase" id="RU363032"/>
    </source>
</evidence>
<dbReference type="PROSITE" id="PS50928">
    <property type="entry name" value="ABC_TM1"/>
    <property type="match status" value="1"/>
</dbReference>
<dbReference type="PANTHER" id="PTHR43848">
    <property type="entry name" value="PUTRESCINE TRANSPORT SYSTEM PERMEASE PROTEIN POTI"/>
    <property type="match status" value="1"/>
</dbReference>